<accession>A0A1B2JEV4</accession>
<name>A0A1B2JEV4_PICPA</name>
<dbReference type="OrthoDB" id="2019572at2759"/>
<reference evidence="3 4" key="1">
    <citation type="submission" date="2016-02" db="EMBL/GenBank/DDBJ databases">
        <title>Comparative genomic and transcriptomic foundation for Pichia pastoris.</title>
        <authorList>
            <person name="Love K.R."/>
            <person name="Shah K.A."/>
            <person name="Whittaker C.A."/>
            <person name="Wu J."/>
            <person name="Bartlett M.C."/>
            <person name="Ma D."/>
            <person name="Leeson R.L."/>
            <person name="Priest M."/>
            <person name="Young S.K."/>
            <person name="Love J.C."/>
        </authorList>
    </citation>
    <scope>NUCLEOTIDE SEQUENCE [LARGE SCALE GENOMIC DNA]</scope>
    <source>
        <strain evidence="3 4">ATCC 28485</strain>
    </source>
</reference>
<dbReference type="SMART" id="SM00321">
    <property type="entry name" value="WSC"/>
    <property type="match status" value="1"/>
</dbReference>
<dbReference type="PROSITE" id="PS51212">
    <property type="entry name" value="WSC"/>
    <property type="match status" value="1"/>
</dbReference>
<sequence>MPQRTSRTLNFNSGVKPNLISTTTLHSSMLILLKLLSILICLRHVIALTYMGCYPSSLLEQSFIFQSSTSLQTIELCSGTCSGHLYAALINGTECYCSDSFVVESERSFECEVRCAGNIIQTCGGTFSFQVFLHEELTNSISPSASTTGYPSSTFPYDSNDTSTISSGSYQVSEGSSTLATTAGVQNFTFSLSSSSSPQTFFSWNTLANITSSSEDSSEWSDTPSIQSQVAETVAPAAPAAPAANEATQVNTLDTSSDEFESSSQFIPTPSPSSATASYIEDSRRVLSTGAIVGISVGCSSLLVLFVVICYFVRRRRNIKSAQLPEDESSVAERDDYVSEFVRNYVQNYHENGSVLSSSSQSVIYSVDTNSTGPFGSGQVRRFDQDENFEEERDVLRIMNPDNTSENTFSTT</sequence>
<organism evidence="3 4">
    <name type="scientific">Komagataella pastoris</name>
    <name type="common">Yeast</name>
    <name type="synonym">Pichia pastoris</name>
    <dbReference type="NCBI Taxonomy" id="4922"/>
    <lineage>
        <taxon>Eukaryota</taxon>
        <taxon>Fungi</taxon>
        <taxon>Dikarya</taxon>
        <taxon>Ascomycota</taxon>
        <taxon>Saccharomycotina</taxon>
        <taxon>Pichiomycetes</taxon>
        <taxon>Pichiales</taxon>
        <taxon>Pichiaceae</taxon>
        <taxon>Komagataella</taxon>
    </lineage>
</organism>
<keyword evidence="1" id="KW-1133">Transmembrane helix</keyword>
<dbReference type="Proteomes" id="UP000094565">
    <property type="component" value="Chromosome 3"/>
</dbReference>
<dbReference type="InterPro" id="IPR002889">
    <property type="entry name" value="WSC_carb-bd"/>
</dbReference>
<evidence type="ECO:0000313" key="3">
    <source>
        <dbReference type="EMBL" id="ANZ76566.1"/>
    </source>
</evidence>
<feature type="domain" description="WSC" evidence="2">
    <location>
        <begin position="47"/>
        <end position="135"/>
    </location>
</feature>
<gene>
    <name evidence="3" type="ORF">ATY40_BA7503959</name>
</gene>
<dbReference type="AlphaFoldDB" id="A0A1B2JEV4"/>
<keyword evidence="1" id="KW-0472">Membrane</keyword>
<protein>
    <submittedName>
        <fullName evidence="3">BA75_03959T0</fullName>
    </submittedName>
</protein>
<dbReference type="Pfam" id="PF01822">
    <property type="entry name" value="WSC"/>
    <property type="match status" value="1"/>
</dbReference>
<proteinExistence type="predicted"/>
<keyword evidence="1" id="KW-0812">Transmembrane</keyword>
<feature type="transmembrane region" description="Helical" evidence="1">
    <location>
        <begin position="291"/>
        <end position="313"/>
    </location>
</feature>
<dbReference type="EMBL" id="CP014586">
    <property type="protein sequence ID" value="ANZ76566.1"/>
    <property type="molecule type" value="Genomic_DNA"/>
</dbReference>
<evidence type="ECO:0000256" key="1">
    <source>
        <dbReference type="SAM" id="Phobius"/>
    </source>
</evidence>
<keyword evidence="4" id="KW-1185">Reference proteome</keyword>
<evidence type="ECO:0000313" key="4">
    <source>
        <dbReference type="Proteomes" id="UP000094565"/>
    </source>
</evidence>
<evidence type="ECO:0000259" key="2">
    <source>
        <dbReference type="PROSITE" id="PS51212"/>
    </source>
</evidence>